<proteinExistence type="predicted"/>
<accession>A0A9N9IKV0</accession>
<organism evidence="1 2">
    <name type="scientific">Ambispora leptoticha</name>
    <dbReference type="NCBI Taxonomy" id="144679"/>
    <lineage>
        <taxon>Eukaryota</taxon>
        <taxon>Fungi</taxon>
        <taxon>Fungi incertae sedis</taxon>
        <taxon>Mucoromycota</taxon>
        <taxon>Glomeromycotina</taxon>
        <taxon>Glomeromycetes</taxon>
        <taxon>Archaeosporales</taxon>
        <taxon>Ambisporaceae</taxon>
        <taxon>Ambispora</taxon>
    </lineage>
</organism>
<evidence type="ECO:0000313" key="1">
    <source>
        <dbReference type="EMBL" id="CAG8739994.1"/>
    </source>
</evidence>
<protein>
    <submittedName>
        <fullName evidence="1">829_t:CDS:1</fullName>
    </submittedName>
</protein>
<reference evidence="1" key="1">
    <citation type="submission" date="2021-06" db="EMBL/GenBank/DDBJ databases">
        <authorList>
            <person name="Kallberg Y."/>
            <person name="Tangrot J."/>
            <person name="Rosling A."/>
        </authorList>
    </citation>
    <scope>NUCLEOTIDE SEQUENCE</scope>
    <source>
        <strain evidence="1">FL130A</strain>
    </source>
</reference>
<dbReference type="OrthoDB" id="2443938at2759"/>
<evidence type="ECO:0000313" key="2">
    <source>
        <dbReference type="Proteomes" id="UP000789508"/>
    </source>
</evidence>
<dbReference type="AlphaFoldDB" id="A0A9N9IKV0"/>
<name>A0A9N9IKV0_9GLOM</name>
<comment type="caution">
    <text evidence="1">The sequence shown here is derived from an EMBL/GenBank/DDBJ whole genome shotgun (WGS) entry which is preliminary data.</text>
</comment>
<gene>
    <name evidence="1" type="ORF">ALEPTO_LOCUS12924</name>
</gene>
<keyword evidence="2" id="KW-1185">Reference proteome</keyword>
<dbReference type="EMBL" id="CAJVPS010034740">
    <property type="protein sequence ID" value="CAG8739994.1"/>
    <property type="molecule type" value="Genomic_DNA"/>
</dbReference>
<sequence length="265" mass="31215">MELMFLLLGKHIVNSSIQVQYLTTDPLSIRSKAVIPLYMLDSLEDDPYCNNKIEKYFARSHDPIFDNITYRTYFETYEIRSTRPNTSNRTIYQDDLRNFVIKRTNRILTCMRSLRLEHGEPFFYQQLLLKLPYRSENEMLGGYQDYRDHFLARFPDTYQTIRKKNHEFTLRQTTHALNQFNTLIETITSSLNPILTTNILDIIKIQLDSIKVLPQIVTINSIVNLPPSQYYCRQTINNYLGPQDELQYIIPISSLQVQQTPGNPT</sequence>
<dbReference type="Proteomes" id="UP000789508">
    <property type="component" value="Unassembled WGS sequence"/>
</dbReference>